<feature type="transmembrane region" description="Helical" evidence="1">
    <location>
        <begin position="163"/>
        <end position="180"/>
    </location>
</feature>
<keyword evidence="1" id="KW-0472">Membrane</keyword>
<name>A0A0H5AY26_9CNID</name>
<feature type="transmembrane region" description="Helical" evidence="1">
    <location>
        <begin position="134"/>
        <end position="156"/>
    </location>
</feature>
<keyword evidence="2" id="KW-0496">Mitochondrion</keyword>
<dbReference type="GeneID" id="25021207"/>
<geneLocation type="mitochondrion" evidence="2"/>
<dbReference type="AlphaFoldDB" id="A0A0H5AY26"/>
<evidence type="ECO:0000256" key="1">
    <source>
        <dbReference type="SAM" id="Phobius"/>
    </source>
</evidence>
<feature type="transmembrane region" description="Helical" evidence="1">
    <location>
        <begin position="7"/>
        <end position="34"/>
    </location>
</feature>
<protein>
    <submittedName>
        <fullName evidence="2">Orf3 protein</fullName>
    </submittedName>
</protein>
<dbReference type="EMBL" id="LC009437">
    <property type="protein sequence ID" value="BAR94708.1"/>
    <property type="molecule type" value="Genomic_DNA"/>
</dbReference>
<sequence length="269" mass="30971">MGKDRVGLVPICALAILSWDVWLLLFCLEVLLFLFLLKYRSLRSLALFLSYGPWLLLSMISNSALSLSWILYWHKALSWICCRWSEAAIGSSKLSFWLSFDASLLILTSSQQIWWSGTYQPVWSYWALMARLLFQHNTAVSLVFVMASGALALEAFSTCPEAFIVLLVWTFLPWIAFIVLEQKASIQPCQLLILTGMVFSPLVLQEYYWLMVVGQSCHLCLWPWSVLFAYLILAKVRPVWHQNGCYFSHQDPVHFIVKIVTFCLFMSSI</sequence>
<organism evidence="2">
    <name type="scientific">Kudoa hexapunctata</name>
    <dbReference type="NCBI Taxonomy" id="1450334"/>
    <lineage>
        <taxon>Eukaryota</taxon>
        <taxon>Metazoa</taxon>
        <taxon>Cnidaria</taxon>
        <taxon>Myxozoa</taxon>
        <taxon>Myxosporea</taxon>
        <taxon>Multivalvulida</taxon>
        <taxon>Kudoidae</taxon>
        <taxon>Kudoa</taxon>
    </lineage>
</organism>
<dbReference type="RefSeq" id="YP_009158821.1">
    <property type="nucleotide sequence ID" value="NC_027524.1"/>
</dbReference>
<feature type="transmembrane region" description="Helical" evidence="1">
    <location>
        <begin position="207"/>
        <end position="233"/>
    </location>
</feature>
<accession>A0A0H5AY26</accession>
<keyword evidence="1" id="KW-1133">Transmembrane helix</keyword>
<reference evidence="2" key="1">
    <citation type="journal article" date="2015" name="PLoS ONE">
        <title>The Mitochondrial Genomes of a Myxozoan Genus Kudoa Are Extremely Divergent in Metazoa.</title>
        <authorList>
            <person name="Takeuchi F."/>
            <person name="Sekizuka T."/>
            <person name="Ogasawara Y."/>
            <person name="Yokoyama H."/>
            <person name="Kamikawa R."/>
            <person name="Inagaki Y."/>
            <person name="Nozaki T."/>
            <person name="Sugita-Konishi Y."/>
            <person name="Ohnishi T."/>
            <person name="Kuroda M."/>
        </authorList>
    </citation>
    <scope>NUCLEOTIDE SEQUENCE</scope>
    <source>
        <strain evidence="2">2012.6.3</strain>
    </source>
</reference>
<evidence type="ECO:0000313" key="2">
    <source>
        <dbReference type="EMBL" id="BAR94708.1"/>
    </source>
</evidence>
<keyword evidence="1" id="KW-0812">Transmembrane</keyword>
<proteinExistence type="predicted"/>
<feature type="transmembrane region" description="Helical" evidence="1">
    <location>
        <begin position="54"/>
        <end position="73"/>
    </location>
</feature>
<dbReference type="CTD" id="25021207"/>